<dbReference type="Proteomes" id="UP001597131">
    <property type="component" value="Unassembled WGS sequence"/>
</dbReference>
<dbReference type="Pfam" id="PF00027">
    <property type="entry name" value="cNMP_binding"/>
    <property type="match status" value="1"/>
</dbReference>
<dbReference type="InterPro" id="IPR001789">
    <property type="entry name" value="Sig_transdc_resp-reg_receiver"/>
</dbReference>
<keyword evidence="4" id="KW-0238">DNA-binding</keyword>
<dbReference type="Pfam" id="PF13545">
    <property type="entry name" value="HTH_Crp_2"/>
    <property type="match status" value="1"/>
</dbReference>
<protein>
    <submittedName>
        <fullName evidence="10">Response regulator</fullName>
    </submittedName>
</protein>
<dbReference type="InterPro" id="IPR036390">
    <property type="entry name" value="WH_DNA-bd_sf"/>
</dbReference>
<dbReference type="InterPro" id="IPR039420">
    <property type="entry name" value="WalR-like"/>
</dbReference>
<proteinExistence type="predicted"/>
<dbReference type="EMBL" id="JBHTLI010000002">
    <property type="protein sequence ID" value="MFD1096288.1"/>
    <property type="molecule type" value="Genomic_DNA"/>
</dbReference>
<name>A0ABW3NQY3_9FLAO</name>
<dbReference type="InterPro" id="IPR036388">
    <property type="entry name" value="WH-like_DNA-bd_sf"/>
</dbReference>
<dbReference type="SUPFAM" id="SSF46785">
    <property type="entry name" value="Winged helix' DNA-binding domain"/>
    <property type="match status" value="1"/>
</dbReference>
<evidence type="ECO:0000256" key="2">
    <source>
        <dbReference type="ARBA" id="ARBA00023012"/>
    </source>
</evidence>
<dbReference type="PROSITE" id="PS50110">
    <property type="entry name" value="RESPONSE_REGULATORY"/>
    <property type="match status" value="1"/>
</dbReference>
<dbReference type="InterPro" id="IPR011006">
    <property type="entry name" value="CheY-like_superfamily"/>
</dbReference>
<feature type="domain" description="Cyclic nucleotide-binding" evidence="7">
    <location>
        <begin position="162"/>
        <end position="244"/>
    </location>
</feature>
<organism evidence="10 11">
    <name type="scientific">Salegentibacter chungangensis</name>
    <dbReference type="NCBI Taxonomy" id="1335724"/>
    <lineage>
        <taxon>Bacteria</taxon>
        <taxon>Pseudomonadati</taxon>
        <taxon>Bacteroidota</taxon>
        <taxon>Flavobacteriia</taxon>
        <taxon>Flavobacteriales</taxon>
        <taxon>Flavobacteriaceae</taxon>
        <taxon>Salegentibacter</taxon>
    </lineage>
</organism>
<evidence type="ECO:0000256" key="6">
    <source>
        <dbReference type="PROSITE-ProRule" id="PRU00169"/>
    </source>
</evidence>
<evidence type="ECO:0000256" key="3">
    <source>
        <dbReference type="ARBA" id="ARBA00023015"/>
    </source>
</evidence>
<reference evidence="11" key="1">
    <citation type="journal article" date="2019" name="Int. J. Syst. Evol. Microbiol.">
        <title>The Global Catalogue of Microorganisms (GCM) 10K type strain sequencing project: providing services to taxonomists for standard genome sequencing and annotation.</title>
        <authorList>
            <consortium name="The Broad Institute Genomics Platform"/>
            <consortium name="The Broad Institute Genome Sequencing Center for Infectious Disease"/>
            <person name="Wu L."/>
            <person name="Ma J."/>
        </authorList>
    </citation>
    <scope>NUCLEOTIDE SEQUENCE [LARGE SCALE GENOMIC DNA]</scope>
    <source>
        <strain evidence="11">CCUG 64793</strain>
    </source>
</reference>
<evidence type="ECO:0000259" key="8">
    <source>
        <dbReference type="PROSITE" id="PS50110"/>
    </source>
</evidence>
<dbReference type="InterPro" id="IPR018490">
    <property type="entry name" value="cNMP-bd_dom_sf"/>
</dbReference>
<accession>A0ABW3NQY3</accession>
<dbReference type="PROSITE" id="PS50042">
    <property type="entry name" value="CNMP_BINDING_3"/>
    <property type="match status" value="1"/>
</dbReference>
<sequence length="351" mass="40345">MKSILLIEDDNTLRENIKELLELKGYRVYDAPNGEKGVENTLRYLPDLIICDILMPVMDGYEVYEILNNNKKTRQIPFIFLSAKSNPEDVRKGMNLGADDYLTKPFKEEDLISSIESRLAKYAILTENQKRQRGSGDSPGPEVSSLQELRNYFREQGQVLELNKNSAVYRERKNADFIYLIEEGLVKTHRMDEYGKELITGIYREDDFFGFYYFKDVSTYPETATALEDCLFYRIYNSNLSEILSSSHDLTIELAQLLSDNLSILKNHLLEMAYASVLKKTTNTILNFAEIMKAHHADDIKISRSDLASIAGISTESFIRSLSSLKKEGLIDIEGRNIKILDLSKLQKVRW</sequence>
<dbReference type="InterPro" id="IPR014710">
    <property type="entry name" value="RmlC-like_jellyroll"/>
</dbReference>
<dbReference type="RefSeq" id="WP_380745791.1">
    <property type="nucleotide sequence ID" value="NZ_JBHTLI010000002.1"/>
</dbReference>
<evidence type="ECO:0000313" key="11">
    <source>
        <dbReference type="Proteomes" id="UP001597131"/>
    </source>
</evidence>
<dbReference type="PANTHER" id="PTHR48111:SF1">
    <property type="entry name" value="TWO-COMPONENT RESPONSE REGULATOR ORR33"/>
    <property type="match status" value="1"/>
</dbReference>
<evidence type="ECO:0000256" key="4">
    <source>
        <dbReference type="ARBA" id="ARBA00023125"/>
    </source>
</evidence>
<keyword evidence="2" id="KW-0902">Two-component regulatory system</keyword>
<dbReference type="CDD" id="cd00038">
    <property type="entry name" value="CAP_ED"/>
    <property type="match status" value="1"/>
</dbReference>
<feature type="modified residue" description="4-aspartylphosphate" evidence="6">
    <location>
        <position position="52"/>
    </location>
</feature>
<keyword evidence="3" id="KW-0805">Transcription regulation</keyword>
<dbReference type="Gene3D" id="2.60.120.10">
    <property type="entry name" value="Jelly Rolls"/>
    <property type="match status" value="1"/>
</dbReference>
<feature type="domain" description="Response regulatory" evidence="8">
    <location>
        <begin position="3"/>
        <end position="119"/>
    </location>
</feature>
<keyword evidence="5" id="KW-0804">Transcription</keyword>
<evidence type="ECO:0000256" key="1">
    <source>
        <dbReference type="ARBA" id="ARBA00022553"/>
    </source>
</evidence>
<comment type="caution">
    <text evidence="10">The sequence shown here is derived from an EMBL/GenBank/DDBJ whole genome shotgun (WGS) entry which is preliminary data.</text>
</comment>
<dbReference type="InterPro" id="IPR000595">
    <property type="entry name" value="cNMP-bd_dom"/>
</dbReference>
<dbReference type="SMART" id="SM00419">
    <property type="entry name" value="HTH_CRP"/>
    <property type="match status" value="1"/>
</dbReference>
<dbReference type="PROSITE" id="PS51063">
    <property type="entry name" value="HTH_CRP_2"/>
    <property type="match status" value="1"/>
</dbReference>
<evidence type="ECO:0000256" key="5">
    <source>
        <dbReference type="ARBA" id="ARBA00023163"/>
    </source>
</evidence>
<keyword evidence="11" id="KW-1185">Reference proteome</keyword>
<evidence type="ECO:0000259" key="7">
    <source>
        <dbReference type="PROSITE" id="PS50042"/>
    </source>
</evidence>
<dbReference type="SUPFAM" id="SSF51206">
    <property type="entry name" value="cAMP-binding domain-like"/>
    <property type="match status" value="1"/>
</dbReference>
<dbReference type="Pfam" id="PF00072">
    <property type="entry name" value="Response_reg"/>
    <property type="match status" value="1"/>
</dbReference>
<evidence type="ECO:0000259" key="9">
    <source>
        <dbReference type="PROSITE" id="PS51063"/>
    </source>
</evidence>
<dbReference type="Gene3D" id="3.40.50.2300">
    <property type="match status" value="1"/>
</dbReference>
<feature type="domain" description="HTH crp-type" evidence="9">
    <location>
        <begin position="275"/>
        <end position="344"/>
    </location>
</feature>
<dbReference type="Gene3D" id="1.10.10.10">
    <property type="entry name" value="Winged helix-like DNA-binding domain superfamily/Winged helix DNA-binding domain"/>
    <property type="match status" value="1"/>
</dbReference>
<gene>
    <name evidence="10" type="ORF">ACFQ3Q_11050</name>
</gene>
<dbReference type="InterPro" id="IPR012318">
    <property type="entry name" value="HTH_CRP"/>
</dbReference>
<dbReference type="SUPFAM" id="SSF52172">
    <property type="entry name" value="CheY-like"/>
    <property type="match status" value="1"/>
</dbReference>
<keyword evidence="1 6" id="KW-0597">Phosphoprotein</keyword>
<dbReference type="SMART" id="SM00448">
    <property type="entry name" value="REC"/>
    <property type="match status" value="1"/>
</dbReference>
<evidence type="ECO:0000313" key="10">
    <source>
        <dbReference type="EMBL" id="MFD1096288.1"/>
    </source>
</evidence>
<dbReference type="PANTHER" id="PTHR48111">
    <property type="entry name" value="REGULATOR OF RPOS"/>
    <property type="match status" value="1"/>
</dbReference>